<dbReference type="PANTHER" id="PTHR31308">
    <property type="match status" value="1"/>
</dbReference>
<dbReference type="PANTHER" id="PTHR31308:SF5">
    <property type="entry name" value="ERGOSTERYL-BETA-GLUCOSIDASE"/>
    <property type="match status" value="1"/>
</dbReference>
<dbReference type="GO" id="GO:0050295">
    <property type="term" value="F:steryl-beta-glucosidase activity"/>
    <property type="evidence" value="ECO:0007669"/>
    <property type="project" value="TreeGrafter"/>
</dbReference>
<accession>A0A0F7SU86</accession>
<dbReference type="InterPro" id="IPR017853">
    <property type="entry name" value="GH"/>
</dbReference>
<dbReference type="PROSITE" id="PS00659">
    <property type="entry name" value="GLYCOSYL_HYDROL_F5"/>
    <property type="match status" value="1"/>
</dbReference>
<name>A0A0F7SU86_PHARH</name>
<evidence type="ECO:0000256" key="3">
    <source>
        <dbReference type="ARBA" id="ARBA00023295"/>
    </source>
</evidence>
<dbReference type="Gene3D" id="3.20.20.80">
    <property type="entry name" value="Glycosidases"/>
    <property type="match status" value="2"/>
</dbReference>
<evidence type="ECO:0000259" key="4">
    <source>
        <dbReference type="Pfam" id="PF18564"/>
    </source>
</evidence>
<sequence>MDLFGPTEPIKTRGRHFVDSKGRVLWLRGANVGGASKVPSPSSMDLPLDRHREVSYINRPFPLSEADDHLARLASWGFNILRITVTWEAIEHAGRGQYDHDYLQYLTKLLALLPRYSLRAFVVFHQDVWSRLSGGSGAPGWTLEAVGFDLSNDGKILEEVGGAYLGGVRHGGERFEDRGRWPTGYQKLVCATMNTCFWAGDLFASKLKISRPKSDGKGAEEVGIQAYLQEAFLDAYAVLVKAVGHLDSVVGFEMLNEPHHGYIGLPSLHSFNYNTDLHLSDCPSALQSFALGAGHPQTVPHYTRSWPFPTRKTKNVMLNPKGKSVWRKDGPTGGKCLWEWMGVWGWDDSTGQATVLRESFFQKPENLETEKVDFYQDAYLPFIRDWVDTVREALGEKKDDKYLWIECVPNEDVPVWPEDMLTEQLLLAPHWYDLNALFSKTFGFMTINVQGLAKGKFLPSCLYFGRGAARRNYTLQIKNVLQSGYDSFGERPQIMGELGVPMDMNDKLAFQTTDFHYQERMMDALMAALETNLAGFTLWNYNPSNTDEMGDEWNGENFSWFSNKRAIEERKDGLKRKILKEGSVEWYEKGARLLDAIVRPYPITLAGVPISSTYDSKTGSYKLVWGIPPLSYLPADSLSSTTTEIFFPLRTYGTKYSTVDIILDCSEGDVRWDKKNQVLYHKCDERDPLEWRKGEITVFIQGVQLERIWKHRKIAFAILNVVVVTIAVSPKLRGLVWGLLLWLFALLKAYFTSRLEMLAGGI</sequence>
<evidence type="ECO:0000256" key="1">
    <source>
        <dbReference type="ARBA" id="ARBA00005641"/>
    </source>
</evidence>
<dbReference type="InterPro" id="IPR052066">
    <property type="entry name" value="Glycosphingolipid_Hydrolases"/>
</dbReference>
<dbReference type="GO" id="GO:1904462">
    <property type="term" value="P:ergosteryl 3-beta-D-glucoside catabolic process"/>
    <property type="evidence" value="ECO:0007669"/>
    <property type="project" value="TreeGrafter"/>
</dbReference>
<organism evidence="5">
    <name type="scientific">Phaffia rhodozyma</name>
    <name type="common">Yeast</name>
    <name type="synonym">Xanthophyllomyces dendrorhous</name>
    <dbReference type="NCBI Taxonomy" id="264483"/>
    <lineage>
        <taxon>Eukaryota</taxon>
        <taxon>Fungi</taxon>
        <taxon>Dikarya</taxon>
        <taxon>Basidiomycota</taxon>
        <taxon>Agaricomycotina</taxon>
        <taxon>Tremellomycetes</taxon>
        <taxon>Cystofilobasidiales</taxon>
        <taxon>Mrakiaceae</taxon>
        <taxon>Phaffia</taxon>
    </lineage>
</organism>
<evidence type="ECO:0000313" key="5">
    <source>
        <dbReference type="EMBL" id="CED85016.1"/>
    </source>
</evidence>
<dbReference type="AlphaFoldDB" id="A0A0F7SU86"/>
<reference evidence="5" key="1">
    <citation type="submission" date="2014-08" db="EMBL/GenBank/DDBJ databases">
        <authorList>
            <person name="Sharma Rahul"/>
            <person name="Thines Marco"/>
        </authorList>
    </citation>
    <scope>NUCLEOTIDE SEQUENCE</scope>
</reference>
<dbReference type="InterPro" id="IPR041036">
    <property type="entry name" value="GH5_C"/>
</dbReference>
<dbReference type="EMBL" id="LN483332">
    <property type="protein sequence ID" value="CED85016.1"/>
    <property type="molecule type" value="Genomic_DNA"/>
</dbReference>
<protein>
    <submittedName>
        <fullName evidence="5">Glycoside hydrolase, superfamily</fullName>
    </submittedName>
</protein>
<proteinExistence type="inferred from homology"/>
<dbReference type="InterPro" id="IPR018087">
    <property type="entry name" value="Glyco_hydro_5_CS"/>
</dbReference>
<keyword evidence="3" id="KW-0326">Glycosidase</keyword>
<feature type="domain" description="Glycoside hydrolase family 5 C-terminal" evidence="4">
    <location>
        <begin position="599"/>
        <end position="685"/>
    </location>
</feature>
<dbReference type="GO" id="GO:0005975">
    <property type="term" value="P:carbohydrate metabolic process"/>
    <property type="evidence" value="ECO:0007669"/>
    <property type="project" value="InterPro"/>
</dbReference>
<dbReference type="Gene3D" id="2.60.40.1180">
    <property type="entry name" value="Golgi alpha-mannosidase II"/>
    <property type="match status" value="1"/>
</dbReference>
<dbReference type="Pfam" id="PF18564">
    <property type="entry name" value="Glyco_hydro_5_C"/>
    <property type="match status" value="1"/>
</dbReference>
<keyword evidence="2 5" id="KW-0378">Hydrolase</keyword>
<dbReference type="InterPro" id="IPR013780">
    <property type="entry name" value="Glyco_hydro_b"/>
</dbReference>
<comment type="similarity">
    <text evidence="1">Belongs to the glycosyl hydrolase 5 (cellulase A) family.</text>
</comment>
<evidence type="ECO:0000256" key="2">
    <source>
        <dbReference type="ARBA" id="ARBA00022801"/>
    </source>
</evidence>
<dbReference type="SUPFAM" id="SSF51445">
    <property type="entry name" value="(Trans)glycosidases"/>
    <property type="match status" value="1"/>
</dbReference>